<proteinExistence type="predicted"/>
<accession>A0A1J6VWX9</accession>
<dbReference type="Gene3D" id="3.40.630.30">
    <property type="match status" value="1"/>
</dbReference>
<dbReference type="Proteomes" id="UP000182062">
    <property type="component" value="Unassembled WGS sequence"/>
</dbReference>
<dbReference type="RefSeq" id="WP_071619922.1">
    <property type="nucleotide sequence ID" value="NZ_MINN01000117.1"/>
</dbReference>
<keyword evidence="2" id="KW-1185">Reference proteome</keyword>
<reference evidence="1 2" key="1">
    <citation type="submission" date="2016-09" db="EMBL/GenBank/DDBJ databases">
        <title>Bacillus aquimaris SAMM genome sequence reveals colonization and biosurfactant production capacities.</title>
        <authorList>
            <person name="Waghmode S.R."/>
            <person name="Suryavanshi M.V."/>
        </authorList>
    </citation>
    <scope>NUCLEOTIDE SEQUENCE [LARGE SCALE GENOMIC DNA]</scope>
    <source>
        <strain evidence="1 2">SAMM</strain>
    </source>
</reference>
<dbReference type="OrthoDB" id="9795206at2"/>
<evidence type="ECO:0008006" key="3">
    <source>
        <dbReference type="Google" id="ProtNLM"/>
    </source>
</evidence>
<name>A0A1J6VWX9_9BACI</name>
<evidence type="ECO:0000313" key="2">
    <source>
        <dbReference type="Proteomes" id="UP000182062"/>
    </source>
</evidence>
<organism evidence="1 2">
    <name type="scientific">Rossellomorea aquimaris</name>
    <dbReference type="NCBI Taxonomy" id="189382"/>
    <lineage>
        <taxon>Bacteria</taxon>
        <taxon>Bacillati</taxon>
        <taxon>Bacillota</taxon>
        <taxon>Bacilli</taxon>
        <taxon>Bacillales</taxon>
        <taxon>Bacillaceae</taxon>
        <taxon>Rossellomorea</taxon>
    </lineage>
</organism>
<gene>
    <name evidence="1" type="ORF">BHE18_02605</name>
</gene>
<protein>
    <recommendedName>
        <fullName evidence="3">N-acetyltransferase domain-containing protein</fullName>
    </recommendedName>
</protein>
<dbReference type="AlphaFoldDB" id="A0A1J6VWX9"/>
<dbReference type="EMBL" id="MINN01000117">
    <property type="protein sequence ID" value="OIU69818.1"/>
    <property type="molecule type" value="Genomic_DNA"/>
</dbReference>
<sequence>MKTLKVDLSASQELLNSLSKLNTTFFSINPLLDNKSLICKKINENDIQVYAASDETGVKSLFLIQFYPYNKELAYIETLFIDDSSEGKEEMINDFISTMQSIFNTKCFIKVEEMNDNRLSSFKKIGFSMLGHSRESIFWNGTYKDQAMYHLSLEE</sequence>
<evidence type="ECO:0000313" key="1">
    <source>
        <dbReference type="EMBL" id="OIU69818.1"/>
    </source>
</evidence>
<comment type="caution">
    <text evidence="1">The sequence shown here is derived from an EMBL/GenBank/DDBJ whole genome shotgun (WGS) entry which is preliminary data.</text>
</comment>